<feature type="transmembrane region" description="Helical" evidence="1">
    <location>
        <begin position="133"/>
        <end position="154"/>
    </location>
</feature>
<accession>A0A1H8NVL9</accession>
<dbReference type="RefSeq" id="WP_091171717.1">
    <property type="nucleotide sequence ID" value="NZ_CBCSFM010000010.1"/>
</dbReference>
<feature type="transmembrane region" description="Helical" evidence="1">
    <location>
        <begin position="174"/>
        <end position="193"/>
    </location>
</feature>
<name>A0A1H8NVL9_9FLAO</name>
<feature type="transmembrane region" description="Helical" evidence="1">
    <location>
        <begin position="25"/>
        <end position="42"/>
    </location>
</feature>
<dbReference type="AlphaFoldDB" id="A0A1H8NVL9"/>
<feature type="transmembrane region" description="Helical" evidence="1">
    <location>
        <begin position="234"/>
        <end position="252"/>
    </location>
</feature>
<keyword evidence="1" id="KW-0812">Transmembrane</keyword>
<dbReference type="InterPro" id="IPR025291">
    <property type="entry name" value="DUF4153"/>
</dbReference>
<feature type="transmembrane region" description="Helical" evidence="1">
    <location>
        <begin position="306"/>
        <end position="323"/>
    </location>
</feature>
<dbReference type="EMBL" id="FODN01000005">
    <property type="protein sequence ID" value="SEO33602.1"/>
    <property type="molecule type" value="Genomic_DNA"/>
</dbReference>
<feature type="transmembrane region" description="Helical" evidence="1">
    <location>
        <begin position="372"/>
        <end position="391"/>
    </location>
</feature>
<dbReference type="STRING" id="604089.SAMN04487942_2479"/>
<evidence type="ECO:0000313" key="3">
    <source>
        <dbReference type="Proteomes" id="UP000198657"/>
    </source>
</evidence>
<keyword evidence="3" id="KW-1185">Reference proteome</keyword>
<dbReference type="Pfam" id="PF13687">
    <property type="entry name" value="DUF4153"/>
    <property type="match status" value="1"/>
</dbReference>
<gene>
    <name evidence="2" type="ORF">SAMN04487942_2479</name>
</gene>
<keyword evidence="1" id="KW-0472">Membrane</keyword>
<evidence type="ECO:0000313" key="2">
    <source>
        <dbReference type="EMBL" id="SEO33602.1"/>
    </source>
</evidence>
<feature type="transmembrane region" description="Helical" evidence="1">
    <location>
        <begin position="54"/>
        <end position="86"/>
    </location>
</feature>
<dbReference type="OrthoDB" id="627992at2"/>
<proteinExistence type="predicted"/>
<keyword evidence="1" id="KW-1133">Transmembrane helix</keyword>
<feature type="transmembrane region" description="Helical" evidence="1">
    <location>
        <begin position="339"/>
        <end position="360"/>
    </location>
</feature>
<organism evidence="2 3">
    <name type="scientific">Flavobacterium sinopsychrotolerans</name>
    <dbReference type="NCBI Taxonomy" id="604089"/>
    <lineage>
        <taxon>Bacteria</taxon>
        <taxon>Pseudomonadati</taxon>
        <taxon>Bacteroidota</taxon>
        <taxon>Flavobacteriia</taxon>
        <taxon>Flavobacteriales</taxon>
        <taxon>Flavobacteriaceae</taxon>
        <taxon>Flavobacterium</taxon>
    </lineage>
</organism>
<reference evidence="3" key="1">
    <citation type="submission" date="2016-10" db="EMBL/GenBank/DDBJ databases">
        <authorList>
            <person name="Varghese N."/>
            <person name="Submissions S."/>
        </authorList>
    </citation>
    <scope>NUCLEOTIDE SEQUENCE [LARGE SCALE GENOMIC DNA]</scope>
    <source>
        <strain evidence="3">CGMCC 1.8704</strain>
    </source>
</reference>
<feature type="transmembrane region" description="Helical" evidence="1">
    <location>
        <begin position="98"/>
        <end position="121"/>
    </location>
</feature>
<feature type="transmembrane region" description="Helical" evidence="1">
    <location>
        <begin position="272"/>
        <end position="294"/>
    </location>
</feature>
<evidence type="ECO:0000256" key="1">
    <source>
        <dbReference type="SAM" id="Phobius"/>
    </source>
</evidence>
<sequence length="469" mass="54734">MKKLHFILVSSLVFTLLFYNQDLGLNWAIFGMMQTALICYFFQEKFTSRLHLILVVTSVLSCFAFAWYGDFPSFFAMLLSIIFLQFKTQEPKLKLLQALPLVLINGIASLGRILMFSQYLPKRKVNNGFAKKLIAYFVIPVLFFGLFLIVYSFGSDHFSSLFTGYYLDIDVWQAFVLTALGFFISFTFWNYWIPEVCYEKNDLLDNDFKQEAKTQNQNSFSFLDIDFERRSGEITLFLLNVLLLVFIATYNYEQFFEVVKKSNLSSDTHERVTAVIFSIIMAVGVLLFYFKGGFNFDEKAKNLKKLAKIWIFLNGVLILSTIIKNSEYVSFFGLTYKRLGVYAFLILAIIGLVISFIKITKQKTNAFLFNQMIWYFYGTILLCSFVNWGNLITNYNISVNKGVEPTFLSGLNFNDEVRRAYFLQNKLDGQYFEISREKEISRMQSRSFLSKALYYEFLPSEKKQNPIRF</sequence>
<protein>
    <submittedName>
        <fullName evidence="2">Uncharacterized protein</fullName>
    </submittedName>
</protein>
<dbReference type="Proteomes" id="UP000198657">
    <property type="component" value="Unassembled WGS sequence"/>
</dbReference>